<proteinExistence type="predicted"/>
<evidence type="ECO:0000313" key="2">
    <source>
        <dbReference type="Proteomes" id="UP001060085"/>
    </source>
</evidence>
<evidence type="ECO:0000313" key="1">
    <source>
        <dbReference type="EMBL" id="KAI5673068.1"/>
    </source>
</evidence>
<reference evidence="2" key="1">
    <citation type="journal article" date="2023" name="Nat. Plants">
        <title>Single-cell RNA sequencing provides a high-resolution roadmap for understanding the multicellular compartmentation of specialized metabolism.</title>
        <authorList>
            <person name="Sun S."/>
            <person name="Shen X."/>
            <person name="Li Y."/>
            <person name="Li Y."/>
            <person name="Wang S."/>
            <person name="Li R."/>
            <person name="Zhang H."/>
            <person name="Shen G."/>
            <person name="Guo B."/>
            <person name="Wei J."/>
            <person name="Xu J."/>
            <person name="St-Pierre B."/>
            <person name="Chen S."/>
            <person name="Sun C."/>
        </authorList>
    </citation>
    <scope>NUCLEOTIDE SEQUENCE [LARGE SCALE GENOMIC DNA]</scope>
</reference>
<gene>
    <name evidence="1" type="ORF">M9H77_13432</name>
</gene>
<protein>
    <submittedName>
        <fullName evidence="1">Uncharacterized protein</fullName>
    </submittedName>
</protein>
<accession>A0ACC0BKB4</accession>
<comment type="caution">
    <text evidence="1">The sequence shown here is derived from an EMBL/GenBank/DDBJ whole genome shotgun (WGS) entry which is preliminary data.</text>
</comment>
<name>A0ACC0BKB4_CATRO</name>
<dbReference type="EMBL" id="CM044703">
    <property type="protein sequence ID" value="KAI5673068.1"/>
    <property type="molecule type" value="Genomic_DNA"/>
</dbReference>
<sequence>MDCGGTVGTSATLNPLWQAPPASALKISTDAACFCDDERNGRGGAAAVLCSSDGVVLGAAALQLKRIMDATHAEMLALLLGIELGKRYRMV</sequence>
<organism evidence="1 2">
    <name type="scientific">Catharanthus roseus</name>
    <name type="common">Madagascar periwinkle</name>
    <name type="synonym">Vinca rosea</name>
    <dbReference type="NCBI Taxonomy" id="4058"/>
    <lineage>
        <taxon>Eukaryota</taxon>
        <taxon>Viridiplantae</taxon>
        <taxon>Streptophyta</taxon>
        <taxon>Embryophyta</taxon>
        <taxon>Tracheophyta</taxon>
        <taxon>Spermatophyta</taxon>
        <taxon>Magnoliopsida</taxon>
        <taxon>eudicotyledons</taxon>
        <taxon>Gunneridae</taxon>
        <taxon>Pentapetalae</taxon>
        <taxon>asterids</taxon>
        <taxon>lamiids</taxon>
        <taxon>Gentianales</taxon>
        <taxon>Apocynaceae</taxon>
        <taxon>Rauvolfioideae</taxon>
        <taxon>Vinceae</taxon>
        <taxon>Catharanthinae</taxon>
        <taxon>Catharanthus</taxon>
    </lineage>
</organism>
<keyword evidence="2" id="KW-1185">Reference proteome</keyword>
<dbReference type="Proteomes" id="UP001060085">
    <property type="component" value="Linkage Group LG03"/>
</dbReference>